<keyword evidence="9" id="KW-1185">Reference proteome</keyword>
<keyword evidence="3 7" id="KW-0812">Transmembrane</keyword>
<feature type="transmembrane region" description="Helical" evidence="7">
    <location>
        <begin position="558"/>
        <end position="579"/>
    </location>
</feature>
<protein>
    <submittedName>
        <fullName evidence="8">Uncharacterized protein</fullName>
    </submittedName>
</protein>
<keyword evidence="4 7" id="KW-1133">Transmembrane helix</keyword>
<evidence type="ECO:0000256" key="4">
    <source>
        <dbReference type="ARBA" id="ARBA00022989"/>
    </source>
</evidence>
<dbReference type="PANTHER" id="PTHR31113">
    <property type="entry name" value="UPF0496 PROTEIN 3-RELATED"/>
    <property type="match status" value="1"/>
</dbReference>
<evidence type="ECO:0000256" key="7">
    <source>
        <dbReference type="SAM" id="Phobius"/>
    </source>
</evidence>
<evidence type="ECO:0000313" key="8">
    <source>
        <dbReference type="EMBL" id="MBA0734947.1"/>
    </source>
</evidence>
<dbReference type="GO" id="GO:0016020">
    <property type="term" value="C:membrane"/>
    <property type="evidence" value="ECO:0007669"/>
    <property type="project" value="UniProtKB-SubCell"/>
</dbReference>
<feature type="non-terminal residue" evidence="8">
    <location>
        <position position="664"/>
    </location>
</feature>
<comment type="caution">
    <text evidence="8">The sequence shown here is derived from an EMBL/GenBank/DDBJ whole genome shotgun (WGS) entry which is preliminary data.</text>
</comment>
<evidence type="ECO:0000256" key="6">
    <source>
        <dbReference type="SAM" id="MobiDB-lite"/>
    </source>
</evidence>
<name>A0A7J9BFK1_GOSGO</name>
<feature type="region of interest" description="Disordered" evidence="6">
    <location>
        <begin position="1"/>
        <end position="23"/>
    </location>
</feature>
<proteinExistence type="inferred from homology"/>
<evidence type="ECO:0000313" key="9">
    <source>
        <dbReference type="Proteomes" id="UP000593579"/>
    </source>
</evidence>
<evidence type="ECO:0000256" key="5">
    <source>
        <dbReference type="ARBA" id="ARBA00023136"/>
    </source>
</evidence>
<comment type="subcellular location">
    <subcellularLocation>
        <location evidence="1">Membrane</location>
    </subcellularLocation>
</comment>
<feature type="transmembrane region" description="Helical" evidence="7">
    <location>
        <begin position="248"/>
        <end position="267"/>
    </location>
</feature>
<dbReference type="PANTHER" id="PTHR31113:SF32">
    <property type="entry name" value="UPF0496 PLANT-LIKE PROTEIN"/>
    <property type="match status" value="1"/>
</dbReference>
<sequence>MECQSSKTKGGNAESTSQVKPDSQLEADLSSYEAACRQDSTLQHFDATLQEHTNSVIGTLAVSSGVQSISFNTLQEVTSCLLETNQAVVKVILECQRDIWNNSELFSLVEEYFENSKKTLDFCTMLENCLKRARNDQLFIQLAVKYFDEEVGLEVGVNEKKFVKTLEELRRFKAADKPFPKEFFVLLDLVRKQQELMLGKLLVRKKMLDKKLKSLKTWRRVSNVLFVATFVSVLIFSVVAAAVSAPPVVTALASALTVPIGSVGKWCTSLWKRYEKEVKEQMGLTTTMELFARITICDMDDIRVLVTNLEIKIESLLKTADFALGEEDALKLAMDEIKKKLGEFMEIIEKLGQQADNWGCTSHCNGAMDIPSMNRISLLPSAVRVRDFLDFPRNFSCEKTILVRLITGFYIDLNLLSATMASSTVPIRTDRVINSLPVDSDLRSLMMEYFANFEKTLEYCTALEDCLEHAPTNHSIIESAVKCYDEEAKLEVGTVEKNSVKALEELRRFKAAEEPFVKKFLELKRMAKMRYESMQGKVCARKKTLEKKVESWETWRRVSVAFLVAAFISVLVFSVVAAVKSAKPVITTLAGALTAAIVPLGTWCNKCWKRNKEKIKKKKKLTAIMEIYGSSATTIWMHVEQLEIKKTSLSHSVDYVLTEGYTLK</sequence>
<gene>
    <name evidence="8" type="ORF">Gogos_018835</name>
</gene>
<accession>A0A7J9BFK1</accession>
<dbReference type="Pfam" id="PF05055">
    <property type="entry name" value="DUF677"/>
    <property type="match status" value="2"/>
</dbReference>
<evidence type="ECO:0000256" key="3">
    <source>
        <dbReference type="ARBA" id="ARBA00022692"/>
    </source>
</evidence>
<keyword evidence="5 7" id="KW-0472">Membrane</keyword>
<feature type="transmembrane region" description="Helical" evidence="7">
    <location>
        <begin position="585"/>
        <end position="608"/>
    </location>
</feature>
<dbReference type="OrthoDB" id="679959at2759"/>
<reference evidence="8 9" key="1">
    <citation type="journal article" date="2019" name="Genome Biol. Evol.">
        <title>Insights into the evolution of the New World diploid cottons (Gossypium, subgenus Houzingenia) based on genome sequencing.</title>
        <authorList>
            <person name="Grover C.E."/>
            <person name="Arick M.A. 2nd"/>
            <person name="Thrash A."/>
            <person name="Conover J.L."/>
            <person name="Sanders W.S."/>
            <person name="Peterson D.G."/>
            <person name="Frelichowski J.E."/>
            <person name="Scheffler J.A."/>
            <person name="Scheffler B.E."/>
            <person name="Wendel J.F."/>
        </authorList>
    </citation>
    <scope>NUCLEOTIDE SEQUENCE [LARGE SCALE GENOMIC DNA]</scope>
    <source>
        <strain evidence="8">5</strain>
        <tissue evidence="8">Leaf</tissue>
    </source>
</reference>
<dbReference type="AlphaFoldDB" id="A0A7J9BFK1"/>
<dbReference type="EMBL" id="JABEZY010000003">
    <property type="protein sequence ID" value="MBA0734947.1"/>
    <property type="molecule type" value="Genomic_DNA"/>
</dbReference>
<evidence type="ECO:0000256" key="1">
    <source>
        <dbReference type="ARBA" id="ARBA00004370"/>
    </source>
</evidence>
<organism evidence="8 9">
    <name type="scientific">Gossypium gossypioides</name>
    <name type="common">Mexican cotton</name>
    <name type="synonym">Selera gossypioides</name>
    <dbReference type="NCBI Taxonomy" id="34282"/>
    <lineage>
        <taxon>Eukaryota</taxon>
        <taxon>Viridiplantae</taxon>
        <taxon>Streptophyta</taxon>
        <taxon>Embryophyta</taxon>
        <taxon>Tracheophyta</taxon>
        <taxon>Spermatophyta</taxon>
        <taxon>Magnoliopsida</taxon>
        <taxon>eudicotyledons</taxon>
        <taxon>Gunneridae</taxon>
        <taxon>Pentapetalae</taxon>
        <taxon>rosids</taxon>
        <taxon>malvids</taxon>
        <taxon>Malvales</taxon>
        <taxon>Malvaceae</taxon>
        <taxon>Malvoideae</taxon>
        <taxon>Gossypium</taxon>
    </lineage>
</organism>
<dbReference type="Proteomes" id="UP000593579">
    <property type="component" value="Unassembled WGS sequence"/>
</dbReference>
<evidence type="ECO:0000256" key="2">
    <source>
        <dbReference type="ARBA" id="ARBA00009074"/>
    </source>
</evidence>
<comment type="similarity">
    <text evidence="2">Belongs to the UPF0496 family.</text>
</comment>
<feature type="transmembrane region" description="Helical" evidence="7">
    <location>
        <begin position="221"/>
        <end position="242"/>
    </location>
</feature>
<dbReference type="InterPro" id="IPR007749">
    <property type="entry name" value="DUF677"/>
</dbReference>
<feature type="compositionally biased region" description="Polar residues" evidence="6">
    <location>
        <begin position="1"/>
        <end position="21"/>
    </location>
</feature>